<dbReference type="SUPFAM" id="SSF63829">
    <property type="entry name" value="Calcium-dependent phosphotriesterase"/>
    <property type="match status" value="1"/>
</dbReference>
<comment type="caution">
    <text evidence="1">The sequence shown here is derived from an EMBL/GenBank/DDBJ whole genome shotgun (WGS) entry which is preliminary data.</text>
</comment>
<dbReference type="Proteomes" id="UP000177506">
    <property type="component" value="Unassembled WGS sequence"/>
</dbReference>
<evidence type="ECO:0008006" key="3">
    <source>
        <dbReference type="Google" id="ProtNLM"/>
    </source>
</evidence>
<protein>
    <recommendedName>
        <fullName evidence="3">SMP-30/Gluconolactonase/LRE-like region domain-containing protein</fullName>
    </recommendedName>
</protein>
<gene>
    <name evidence="1" type="ORF">BEN49_10405</name>
</gene>
<sequence length="186" mass="20623">MLAARTSAPLPTVQFTSLLYDRTKDVLWASTCDAGLLKLRVAPDSVRVLRQFAHHSPPGQRLQVNYTWPLFFDRQGTLWIGTIGGGLHQLVTDARGRETVRSYQQWLPESDAESLLADDDGNLWVGGTGLYRLRPGTRQYLRYDVADGLQSSAFEVGAASLHLLDGRAQCLGRVFTYATTPDNRTG</sequence>
<dbReference type="InterPro" id="IPR011110">
    <property type="entry name" value="Reg_prop"/>
</dbReference>
<dbReference type="EMBL" id="MDZA01000344">
    <property type="protein sequence ID" value="OGX87942.1"/>
    <property type="molecule type" value="Genomic_DNA"/>
</dbReference>
<evidence type="ECO:0000313" key="2">
    <source>
        <dbReference type="Proteomes" id="UP000177506"/>
    </source>
</evidence>
<proteinExistence type="predicted"/>
<name>A0A1G1TAP1_9BACT</name>
<dbReference type="RefSeq" id="WP_070745548.1">
    <property type="nucleotide sequence ID" value="NZ_MDZA01000344.1"/>
</dbReference>
<dbReference type="Pfam" id="PF07494">
    <property type="entry name" value="Reg_prop"/>
    <property type="match status" value="2"/>
</dbReference>
<evidence type="ECO:0000313" key="1">
    <source>
        <dbReference type="EMBL" id="OGX87942.1"/>
    </source>
</evidence>
<reference evidence="1 2" key="1">
    <citation type="submission" date="2016-08" db="EMBL/GenBank/DDBJ databases">
        <title>Hymenobacter coccineus sp. nov., Hymenobacter lapidarius sp. nov. and Hymenobacter glacialis sp. nov., isolated from Antarctic soil.</title>
        <authorList>
            <person name="Sedlacek I."/>
            <person name="Kralova S."/>
            <person name="Kyrova K."/>
            <person name="Maslanova I."/>
            <person name="Stankova E."/>
            <person name="Vrbovska V."/>
            <person name="Nemec M."/>
            <person name="Bartak M."/>
            <person name="Svec P."/>
            <person name="Busse H.-J."/>
            <person name="Pantucek R."/>
        </authorList>
    </citation>
    <scope>NUCLEOTIDE SEQUENCE [LARGE SCALE GENOMIC DNA]</scope>
    <source>
        <strain evidence="1 2">CCM 8649</strain>
    </source>
</reference>
<keyword evidence="2" id="KW-1185">Reference proteome</keyword>
<dbReference type="InterPro" id="IPR015943">
    <property type="entry name" value="WD40/YVTN_repeat-like_dom_sf"/>
</dbReference>
<dbReference type="Gene3D" id="2.130.10.10">
    <property type="entry name" value="YVTN repeat-like/Quinoprotein amine dehydrogenase"/>
    <property type="match status" value="1"/>
</dbReference>
<dbReference type="AlphaFoldDB" id="A0A1G1TAP1"/>
<accession>A0A1G1TAP1</accession>
<organism evidence="1 2">
    <name type="scientific">Hymenobacter coccineus</name>
    <dbReference type="NCBI Taxonomy" id="1908235"/>
    <lineage>
        <taxon>Bacteria</taxon>
        <taxon>Pseudomonadati</taxon>
        <taxon>Bacteroidota</taxon>
        <taxon>Cytophagia</taxon>
        <taxon>Cytophagales</taxon>
        <taxon>Hymenobacteraceae</taxon>
        <taxon>Hymenobacter</taxon>
    </lineage>
</organism>